<name>A0ABX5ERR0_9BACL</name>
<evidence type="ECO:0000313" key="1">
    <source>
        <dbReference type="EMBL" id="PRZ14822.1"/>
    </source>
</evidence>
<keyword evidence="2" id="KW-1185">Reference proteome</keyword>
<dbReference type="Proteomes" id="UP000238836">
    <property type="component" value="Unassembled WGS sequence"/>
</dbReference>
<sequence length="49" mass="5717">MLSISFFYLFDHFFSLHADVHSKEFSQMQSQGTYLIYVHLVGACLMIVN</sequence>
<proteinExistence type="predicted"/>
<protein>
    <submittedName>
        <fullName evidence="1">Uncharacterized protein</fullName>
    </submittedName>
</protein>
<reference evidence="1 2" key="1">
    <citation type="submission" date="2018-03" db="EMBL/GenBank/DDBJ databases">
        <title>Genomic Encyclopedia of Archaeal and Bacterial Type Strains, Phase II (KMG-II): from individual species to whole genera.</title>
        <authorList>
            <person name="Goeker M."/>
        </authorList>
    </citation>
    <scope>NUCLEOTIDE SEQUENCE [LARGE SCALE GENOMIC DNA]</scope>
    <source>
        <strain evidence="1 2">RHA1</strain>
    </source>
</reference>
<comment type="caution">
    <text evidence="1">The sequence shown here is derived from an EMBL/GenBank/DDBJ whole genome shotgun (WGS) entry which is preliminary data.</text>
</comment>
<dbReference type="EMBL" id="PVTZ01000005">
    <property type="protein sequence ID" value="PRZ14822.1"/>
    <property type="molecule type" value="Genomic_DNA"/>
</dbReference>
<gene>
    <name evidence="1" type="ORF">CLV36_105137</name>
</gene>
<evidence type="ECO:0000313" key="2">
    <source>
        <dbReference type="Proteomes" id="UP000238836"/>
    </source>
</evidence>
<accession>A0ABX5ERR0</accession>
<organism evidence="1 2">
    <name type="scientific">Laceyella sediminis</name>
    <dbReference type="NCBI Taxonomy" id="573074"/>
    <lineage>
        <taxon>Bacteria</taxon>
        <taxon>Bacillati</taxon>
        <taxon>Bacillota</taxon>
        <taxon>Bacilli</taxon>
        <taxon>Bacillales</taxon>
        <taxon>Thermoactinomycetaceae</taxon>
        <taxon>Laceyella</taxon>
    </lineage>
</organism>